<accession>A9QDQ2</accession>
<feature type="compositionally biased region" description="Basic and acidic residues" evidence="1">
    <location>
        <begin position="168"/>
        <end position="184"/>
    </location>
</feature>
<protein>
    <submittedName>
        <fullName evidence="2">Transformer</fullName>
    </submittedName>
</protein>
<evidence type="ECO:0000256" key="1">
    <source>
        <dbReference type="SAM" id="MobiDB-lite"/>
    </source>
</evidence>
<feature type="compositionally biased region" description="Basic and acidic residues" evidence="1">
    <location>
        <begin position="70"/>
        <end position="88"/>
    </location>
</feature>
<feature type="compositionally biased region" description="Basic and acidic residues" evidence="1">
    <location>
        <begin position="233"/>
        <end position="264"/>
    </location>
</feature>
<feature type="compositionally biased region" description="Basic residues" evidence="1">
    <location>
        <begin position="265"/>
        <end position="291"/>
    </location>
</feature>
<gene>
    <name evidence="2" type="primary">Tra</name>
</gene>
<feature type="compositionally biased region" description="Polar residues" evidence="1">
    <location>
        <begin position="89"/>
        <end position="106"/>
    </location>
</feature>
<reference evidence="2" key="1">
    <citation type="journal article" date="2007" name="PLoS ONE">
        <title>The gene transformer of anastrepha fruit flies (Diptera, tephritidae) and its evolution in insects.</title>
        <authorList>
            <person name="Ruiz M.F."/>
            <person name="Milano A."/>
            <person name="Salvemini M."/>
            <person name="Eirin-Lopez J.M."/>
            <person name="Perondini A.L."/>
            <person name="Selivon D."/>
            <person name="Polito C."/>
            <person name="Saccone G."/>
            <person name="Sanchez L."/>
        </authorList>
    </citation>
    <scope>NUCLEOTIDE SEQUENCE</scope>
</reference>
<feature type="compositionally biased region" description="Basic residues" evidence="1">
    <location>
        <begin position="196"/>
        <end position="210"/>
    </location>
</feature>
<dbReference type="AlphaFoldDB" id="A9QDQ2"/>
<evidence type="ECO:0000313" key="2">
    <source>
        <dbReference type="EMBL" id="ABW04165.1"/>
    </source>
</evidence>
<sequence length="417" mass="48292">MSIPKASTATRKIQIEQSVPTGSIRKGPYAIERSVDASEVVIKRRFGEGSKPLFQRDDIVVNPNSVIKATDSHTEKHLISESKNRAKDVSNQYLKGSRSSTDSSSPEGYRKYHTGPYNDCTTSTNNRSPPRTKPLKSTNEGKHTIRSDSSPPFNHRRRTPEKLPYFIDETRERDRLRRKYETKPKIPSSSPPLSSRPRHRRSRSKSRSRSQSRELEHRLKYANLRRSVSTDRYIGETGRRERGSRSDKTSSRYRHRSEDRSKSDRRQRHWRSPSRSPRRSRDRLTRSRKQSRHDERHKNYHSEHGGASSDELAQRNLPQPQIITIPVPVPADFMNYTYPTWPTQWNPPMAHPVRYGPPAAYHIPTILPAAVMPPMRPPLPPYGPHPPPLRYGVRGFRLPPQYGASRPWRPNFRTKNT</sequence>
<dbReference type="EMBL" id="EU024498">
    <property type="protein sequence ID" value="ABW04165.1"/>
    <property type="molecule type" value="mRNA"/>
</dbReference>
<feature type="compositionally biased region" description="Polar residues" evidence="1">
    <location>
        <begin position="119"/>
        <end position="129"/>
    </location>
</feature>
<name>A9QDQ2_9MUSC</name>
<organism evidence="2">
    <name type="scientific">Anastrepha obliqua</name>
    <dbReference type="NCBI Taxonomy" id="95512"/>
    <lineage>
        <taxon>Eukaryota</taxon>
        <taxon>Metazoa</taxon>
        <taxon>Ecdysozoa</taxon>
        <taxon>Arthropoda</taxon>
        <taxon>Hexapoda</taxon>
        <taxon>Insecta</taxon>
        <taxon>Pterygota</taxon>
        <taxon>Neoptera</taxon>
        <taxon>Endopterygota</taxon>
        <taxon>Diptera</taxon>
        <taxon>Brachycera</taxon>
        <taxon>Muscomorpha</taxon>
        <taxon>Tephritoidea</taxon>
        <taxon>Tephritidae</taxon>
        <taxon>Anastrepha</taxon>
    </lineage>
</organism>
<proteinExistence type="evidence at transcript level"/>
<feature type="compositionally biased region" description="Basic and acidic residues" evidence="1">
    <location>
        <begin position="292"/>
        <end position="304"/>
    </location>
</feature>
<feature type="region of interest" description="Disordered" evidence="1">
    <location>
        <begin position="68"/>
        <end position="311"/>
    </location>
</feature>